<evidence type="ECO:0000256" key="4">
    <source>
        <dbReference type="ARBA" id="ARBA00022692"/>
    </source>
</evidence>
<comment type="caution">
    <text evidence="9">The sequence shown here is derived from an EMBL/GenBank/DDBJ whole genome shotgun (WGS) entry which is preliminary data.</text>
</comment>
<dbReference type="GO" id="GO:0005886">
    <property type="term" value="C:plasma membrane"/>
    <property type="evidence" value="ECO:0007669"/>
    <property type="project" value="TreeGrafter"/>
</dbReference>
<feature type="domain" description="Glycosyltransferase 2-like" evidence="8">
    <location>
        <begin position="5"/>
        <end position="137"/>
    </location>
</feature>
<evidence type="ECO:0000256" key="6">
    <source>
        <dbReference type="ARBA" id="ARBA00022989"/>
    </source>
</evidence>
<reference evidence="9" key="1">
    <citation type="submission" date="2021-11" db="EMBL/GenBank/DDBJ databases">
        <title>Genome sequence.</title>
        <authorList>
            <person name="Sun Q."/>
        </authorList>
    </citation>
    <scope>NUCLEOTIDE SEQUENCE</scope>
    <source>
        <strain evidence="9">JC732</strain>
    </source>
</reference>
<proteinExistence type="predicted"/>
<keyword evidence="7" id="KW-0472">Membrane</keyword>
<dbReference type="PANTHER" id="PTHR48090">
    <property type="entry name" value="UNDECAPRENYL-PHOSPHATE 4-DEOXY-4-FORMAMIDO-L-ARABINOSE TRANSFERASE-RELATED"/>
    <property type="match status" value="1"/>
</dbReference>
<dbReference type="InterPro" id="IPR029044">
    <property type="entry name" value="Nucleotide-diphossugar_trans"/>
</dbReference>
<dbReference type="GO" id="GO:0009103">
    <property type="term" value="P:lipopolysaccharide biosynthetic process"/>
    <property type="evidence" value="ECO:0007669"/>
    <property type="project" value="UniProtKB-KW"/>
</dbReference>
<evidence type="ECO:0000256" key="3">
    <source>
        <dbReference type="ARBA" id="ARBA00022679"/>
    </source>
</evidence>
<evidence type="ECO:0000313" key="10">
    <source>
        <dbReference type="Proteomes" id="UP001139103"/>
    </source>
</evidence>
<evidence type="ECO:0000256" key="7">
    <source>
        <dbReference type="ARBA" id="ARBA00023136"/>
    </source>
</evidence>
<dbReference type="EMBL" id="JAJKFT010000010">
    <property type="protein sequence ID" value="MCC9630710.1"/>
    <property type="molecule type" value="Genomic_DNA"/>
</dbReference>
<keyword evidence="4" id="KW-0812">Transmembrane</keyword>
<keyword evidence="6" id="KW-1133">Transmembrane helix</keyword>
<keyword evidence="1" id="KW-1003">Cell membrane</keyword>
<keyword evidence="3" id="KW-0808">Transferase</keyword>
<evidence type="ECO:0000259" key="8">
    <source>
        <dbReference type="Pfam" id="PF00535"/>
    </source>
</evidence>
<evidence type="ECO:0000256" key="5">
    <source>
        <dbReference type="ARBA" id="ARBA00022985"/>
    </source>
</evidence>
<protein>
    <submittedName>
        <fullName evidence="9">Glycosyltransferase family 2 protein</fullName>
    </submittedName>
</protein>
<sequence>MPEISVIISQRNSGGALVEQMPALLDQLDALEKTFEIIVVDDASRPSTVETIENLCRQLPPLRAIRLERKVGLSGAIVAGIRVSEGEKLVFTSAGLEYPPNQIKELLEAQSRGDLVIGRRPANSSSRWLNRIVRSPRRMLLGMDVRDPGSQFWAARREALIHTPLPRGSYRYLAAFVAMRGYRVTEIPIQYDALAAPDEPLNDGWPSPLNLACAWWLCRRWQEPSYAELRRTENLLPELRVAFFDDMREPKRAG</sequence>
<dbReference type="Proteomes" id="UP001139103">
    <property type="component" value="Unassembled WGS sequence"/>
</dbReference>
<keyword evidence="10" id="KW-1185">Reference proteome</keyword>
<organism evidence="9 10">
    <name type="scientific">Blastopirellula sediminis</name>
    <dbReference type="NCBI Taxonomy" id="2894196"/>
    <lineage>
        <taxon>Bacteria</taxon>
        <taxon>Pseudomonadati</taxon>
        <taxon>Planctomycetota</taxon>
        <taxon>Planctomycetia</taxon>
        <taxon>Pirellulales</taxon>
        <taxon>Pirellulaceae</taxon>
        <taxon>Blastopirellula</taxon>
    </lineage>
</organism>
<dbReference type="InterPro" id="IPR001173">
    <property type="entry name" value="Glyco_trans_2-like"/>
</dbReference>
<dbReference type="InterPro" id="IPR050256">
    <property type="entry name" value="Glycosyltransferase_2"/>
</dbReference>
<dbReference type="RefSeq" id="WP_230222071.1">
    <property type="nucleotide sequence ID" value="NZ_JAJKFT010000010.1"/>
</dbReference>
<gene>
    <name evidence="9" type="ORF">LOC68_20130</name>
</gene>
<keyword evidence="2" id="KW-0328">Glycosyltransferase</keyword>
<dbReference type="GO" id="GO:0099621">
    <property type="term" value="F:undecaprenyl-phosphate 4-deoxy-4-formamido-L-arabinose transferase activity"/>
    <property type="evidence" value="ECO:0007669"/>
    <property type="project" value="TreeGrafter"/>
</dbReference>
<dbReference type="AlphaFoldDB" id="A0A9X1MQV5"/>
<evidence type="ECO:0000256" key="2">
    <source>
        <dbReference type="ARBA" id="ARBA00022676"/>
    </source>
</evidence>
<accession>A0A9X1MQV5</accession>
<evidence type="ECO:0000313" key="9">
    <source>
        <dbReference type="EMBL" id="MCC9630710.1"/>
    </source>
</evidence>
<dbReference type="PANTHER" id="PTHR48090:SF3">
    <property type="entry name" value="UNDECAPRENYL-PHOSPHATE 4-DEOXY-4-FORMAMIDO-L-ARABINOSE TRANSFERASE"/>
    <property type="match status" value="1"/>
</dbReference>
<dbReference type="SUPFAM" id="SSF53448">
    <property type="entry name" value="Nucleotide-diphospho-sugar transferases"/>
    <property type="match status" value="1"/>
</dbReference>
<evidence type="ECO:0000256" key="1">
    <source>
        <dbReference type="ARBA" id="ARBA00022475"/>
    </source>
</evidence>
<dbReference type="Pfam" id="PF00535">
    <property type="entry name" value="Glycos_transf_2"/>
    <property type="match status" value="1"/>
</dbReference>
<name>A0A9X1MQV5_9BACT</name>
<dbReference type="Gene3D" id="3.90.550.10">
    <property type="entry name" value="Spore Coat Polysaccharide Biosynthesis Protein SpsA, Chain A"/>
    <property type="match status" value="1"/>
</dbReference>
<dbReference type="CDD" id="cd04179">
    <property type="entry name" value="DPM_DPG-synthase_like"/>
    <property type="match status" value="1"/>
</dbReference>
<keyword evidence="5" id="KW-0448">Lipopolysaccharide biosynthesis</keyword>